<gene>
    <name evidence="4" type="ORF">GCM10018785_04470</name>
</gene>
<evidence type="ECO:0000313" key="5">
    <source>
        <dbReference type="Proteomes" id="UP000608024"/>
    </source>
</evidence>
<organism evidence="4 5">
    <name type="scientific">Streptomyces longispororuber</name>
    <dbReference type="NCBI Taxonomy" id="68230"/>
    <lineage>
        <taxon>Bacteria</taxon>
        <taxon>Bacillati</taxon>
        <taxon>Actinomycetota</taxon>
        <taxon>Actinomycetes</taxon>
        <taxon>Kitasatosporales</taxon>
        <taxon>Streptomycetaceae</taxon>
        <taxon>Streptomyces</taxon>
    </lineage>
</organism>
<dbReference type="Proteomes" id="UP000608024">
    <property type="component" value="Unassembled WGS sequence"/>
</dbReference>
<dbReference type="SUPFAM" id="SSF52096">
    <property type="entry name" value="ClpP/crotonase"/>
    <property type="match status" value="1"/>
</dbReference>
<evidence type="ECO:0000256" key="1">
    <source>
        <dbReference type="ARBA" id="ARBA00005254"/>
    </source>
</evidence>
<reference evidence="4" key="2">
    <citation type="submission" date="2020-09" db="EMBL/GenBank/DDBJ databases">
        <authorList>
            <person name="Sun Q."/>
            <person name="Ohkuma M."/>
        </authorList>
    </citation>
    <scope>NUCLEOTIDE SEQUENCE</scope>
    <source>
        <strain evidence="4">JCM 4784</strain>
    </source>
</reference>
<dbReference type="CDD" id="cd06558">
    <property type="entry name" value="crotonase-like"/>
    <property type="match status" value="1"/>
</dbReference>
<evidence type="ECO:0000313" key="4">
    <source>
        <dbReference type="EMBL" id="GHE37978.1"/>
    </source>
</evidence>
<dbReference type="GO" id="GO:0006635">
    <property type="term" value="P:fatty acid beta-oxidation"/>
    <property type="evidence" value="ECO:0007669"/>
    <property type="project" value="TreeGrafter"/>
</dbReference>
<dbReference type="GO" id="GO:0016829">
    <property type="term" value="F:lyase activity"/>
    <property type="evidence" value="ECO:0007669"/>
    <property type="project" value="UniProtKB-KW"/>
</dbReference>
<dbReference type="EMBL" id="BNBT01000004">
    <property type="protein sequence ID" value="GHE37978.1"/>
    <property type="molecule type" value="Genomic_DNA"/>
</dbReference>
<name>A0A919DFG5_9ACTN</name>
<dbReference type="PANTHER" id="PTHR11941">
    <property type="entry name" value="ENOYL-COA HYDRATASE-RELATED"/>
    <property type="match status" value="1"/>
</dbReference>
<keyword evidence="5" id="KW-1185">Reference proteome</keyword>
<dbReference type="AlphaFoldDB" id="A0A919DFG5"/>
<dbReference type="Gene3D" id="1.20.5.1610">
    <property type="match status" value="1"/>
</dbReference>
<sequence length="260" mass="28082">MALIEVADVDRTRVLTLAHEKPTNPFGKAMAHACMAAVRAADADDGVDAVVVSGGPDRCFSAGGNFNEARTLATDDAVDETIDWCTDLYLSVLDVGKPTVAAIDRHAIGLGFQLAMMFDWKLMSTRADLVMPELEHGIGASMAATILSTSCGYDVARHVVMSCRPIPPETAVGLRMVDETCEPEFLLDRALQRAGRMGRYPRVAFSATKRVLTQPMRTALENTREASKAVHRATFGAKAMHRHFDRVLGPRGHEAAGVTS</sequence>
<evidence type="ECO:0000256" key="2">
    <source>
        <dbReference type="ARBA" id="ARBA00023098"/>
    </source>
</evidence>
<dbReference type="PANTHER" id="PTHR11941:SF169">
    <property type="entry name" value="(7AS)-7A-METHYL-1,5-DIOXO-2,3,5,6,7,7A-HEXAHYDRO-1H-INDENE-CARBOXYL-COA HYDROLASE"/>
    <property type="match status" value="1"/>
</dbReference>
<comment type="caution">
    <text evidence="4">The sequence shown here is derived from an EMBL/GenBank/DDBJ whole genome shotgun (WGS) entry which is preliminary data.</text>
</comment>
<dbReference type="RefSeq" id="WP_190134082.1">
    <property type="nucleotide sequence ID" value="NZ_BNBT01000004.1"/>
</dbReference>
<protein>
    <submittedName>
        <fullName evidence="4">Enoyl-CoA hydratase</fullName>
    </submittedName>
</protein>
<dbReference type="Pfam" id="PF00378">
    <property type="entry name" value="ECH_1"/>
    <property type="match status" value="1"/>
</dbReference>
<evidence type="ECO:0000256" key="3">
    <source>
        <dbReference type="ARBA" id="ARBA00023239"/>
    </source>
</evidence>
<proteinExistence type="inferred from homology"/>
<dbReference type="InterPro" id="IPR001753">
    <property type="entry name" value="Enoyl-CoA_hydra/iso"/>
</dbReference>
<reference evidence="4" key="1">
    <citation type="journal article" date="2014" name="Int. J. Syst. Evol. Microbiol.">
        <title>Complete genome sequence of Corynebacterium casei LMG S-19264T (=DSM 44701T), isolated from a smear-ripened cheese.</title>
        <authorList>
            <consortium name="US DOE Joint Genome Institute (JGI-PGF)"/>
            <person name="Walter F."/>
            <person name="Albersmeier A."/>
            <person name="Kalinowski J."/>
            <person name="Ruckert C."/>
        </authorList>
    </citation>
    <scope>NUCLEOTIDE SEQUENCE</scope>
    <source>
        <strain evidence="4">JCM 4784</strain>
    </source>
</reference>
<keyword evidence="3" id="KW-0456">Lyase</keyword>
<accession>A0A919DFG5</accession>
<comment type="similarity">
    <text evidence="1">Belongs to the enoyl-CoA hydratase/isomerase family.</text>
</comment>
<dbReference type="InterPro" id="IPR029045">
    <property type="entry name" value="ClpP/crotonase-like_dom_sf"/>
</dbReference>
<dbReference type="Gene3D" id="3.90.226.10">
    <property type="entry name" value="2-enoyl-CoA Hydratase, Chain A, domain 1"/>
    <property type="match status" value="1"/>
</dbReference>
<keyword evidence="2" id="KW-0443">Lipid metabolism</keyword>